<dbReference type="InterPro" id="IPR001753">
    <property type="entry name" value="Enoyl-CoA_hydra/iso"/>
</dbReference>
<reference evidence="1" key="1">
    <citation type="journal article" date="2014" name="Front. Microbiol.">
        <title>High frequency of phylogenetically diverse reductive dehalogenase-homologous genes in deep subseafloor sedimentary metagenomes.</title>
        <authorList>
            <person name="Kawai M."/>
            <person name="Futagami T."/>
            <person name="Toyoda A."/>
            <person name="Takaki Y."/>
            <person name="Nishi S."/>
            <person name="Hori S."/>
            <person name="Arai W."/>
            <person name="Tsubouchi T."/>
            <person name="Morono Y."/>
            <person name="Uchiyama I."/>
            <person name="Ito T."/>
            <person name="Fujiyama A."/>
            <person name="Inagaki F."/>
            <person name="Takami H."/>
        </authorList>
    </citation>
    <scope>NUCLEOTIDE SEQUENCE</scope>
    <source>
        <strain evidence="1">Expedition CK06-06</strain>
    </source>
</reference>
<dbReference type="AlphaFoldDB" id="X0Y6D5"/>
<name>X0Y6D5_9ZZZZ</name>
<comment type="caution">
    <text evidence="1">The sequence shown here is derived from an EMBL/GenBank/DDBJ whole genome shotgun (WGS) entry which is preliminary data.</text>
</comment>
<dbReference type="InterPro" id="IPR029045">
    <property type="entry name" value="ClpP/crotonase-like_dom_sf"/>
</dbReference>
<proteinExistence type="predicted"/>
<dbReference type="PANTHER" id="PTHR11941:SF54">
    <property type="entry name" value="ENOYL-COA HYDRATASE, MITOCHONDRIAL"/>
    <property type="match status" value="1"/>
</dbReference>
<dbReference type="Pfam" id="PF00378">
    <property type="entry name" value="ECH_1"/>
    <property type="match status" value="1"/>
</dbReference>
<dbReference type="CDD" id="cd06558">
    <property type="entry name" value="crotonase-like"/>
    <property type="match status" value="1"/>
</dbReference>
<protein>
    <recommendedName>
        <fullName evidence="2">Enoyl-CoA hydratase</fullName>
    </recommendedName>
</protein>
<dbReference type="EMBL" id="BARS01053775">
    <property type="protein sequence ID" value="GAG42867.1"/>
    <property type="molecule type" value="Genomic_DNA"/>
</dbReference>
<organism evidence="1">
    <name type="scientific">marine sediment metagenome</name>
    <dbReference type="NCBI Taxonomy" id="412755"/>
    <lineage>
        <taxon>unclassified sequences</taxon>
        <taxon>metagenomes</taxon>
        <taxon>ecological metagenomes</taxon>
    </lineage>
</organism>
<dbReference type="Gene3D" id="3.90.226.10">
    <property type="entry name" value="2-enoyl-CoA Hydratase, Chain A, domain 1"/>
    <property type="match status" value="1"/>
</dbReference>
<accession>X0Y6D5</accession>
<sequence>MSMVRLDLTERVAWITLDRPPLNVLNIEMLTELESVLTEVRQNREASVAVLSGAGEKAFSAGVDVAEHKPETLEQMLKAFHNVARKLVRLPQATVAAVDGVALGGALELVNVCDIPVASVRSRFGYPEIQLATFPPVAIVTLSTICGRTAACDLVLTGEMVSSADALRAGLVSRVFADNEYEGSLRELVAGLSAKSPAVLRLTAQT</sequence>
<evidence type="ECO:0008006" key="2">
    <source>
        <dbReference type="Google" id="ProtNLM"/>
    </source>
</evidence>
<dbReference type="GO" id="GO:0003824">
    <property type="term" value="F:catalytic activity"/>
    <property type="evidence" value="ECO:0007669"/>
    <property type="project" value="UniProtKB-ARBA"/>
</dbReference>
<feature type="non-terminal residue" evidence="1">
    <location>
        <position position="206"/>
    </location>
</feature>
<dbReference type="PANTHER" id="PTHR11941">
    <property type="entry name" value="ENOYL-COA HYDRATASE-RELATED"/>
    <property type="match status" value="1"/>
</dbReference>
<dbReference type="GO" id="GO:0006635">
    <property type="term" value="P:fatty acid beta-oxidation"/>
    <property type="evidence" value="ECO:0007669"/>
    <property type="project" value="TreeGrafter"/>
</dbReference>
<evidence type="ECO:0000313" key="1">
    <source>
        <dbReference type="EMBL" id="GAG42867.1"/>
    </source>
</evidence>
<gene>
    <name evidence="1" type="ORF">S01H1_79727</name>
</gene>
<dbReference type="SUPFAM" id="SSF52096">
    <property type="entry name" value="ClpP/crotonase"/>
    <property type="match status" value="1"/>
</dbReference>